<proteinExistence type="predicted"/>
<protein>
    <submittedName>
        <fullName evidence="1">Uncharacterized protein</fullName>
    </submittedName>
</protein>
<dbReference type="AlphaFoldDB" id="A0A517V8R8"/>
<dbReference type="EMBL" id="CP036343">
    <property type="protein sequence ID" value="QDT89405.1"/>
    <property type="molecule type" value="Genomic_DNA"/>
</dbReference>
<dbReference type="Proteomes" id="UP000316855">
    <property type="component" value="Chromosome"/>
</dbReference>
<reference evidence="1 2" key="1">
    <citation type="submission" date="2019-02" db="EMBL/GenBank/DDBJ databases">
        <title>Deep-cultivation of Planctomycetes and their phenomic and genomic characterization uncovers novel biology.</title>
        <authorList>
            <person name="Wiegand S."/>
            <person name="Jogler M."/>
            <person name="Boedeker C."/>
            <person name="Pinto D."/>
            <person name="Vollmers J."/>
            <person name="Rivas-Marin E."/>
            <person name="Kohn T."/>
            <person name="Peeters S.H."/>
            <person name="Heuer A."/>
            <person name="Rast P."/>
            <person name="Oberbeckmann S."/>
            <person name="Bunk B."/>
            <person name="Jeske O."/>
            <person name="Meyerdierks A."/>
            <person name="Storesund J.E."/>
            <person name="Kallscheuer N."/>
            <person name="Luecker S."/>
            <person name="Lage O.M."/>
            <person name="Pohl T."/>
            <person name="Merkel B.J."/>
            <person name="Hornburger P."/>
            <person name="Mueller R.-W."/>
            <person name="Bruemmer F."/>
            <person name="Labrenz M."/>
            <person name="Spormann A.M."/>
            <person name="Op den Camp H."/>
            <person name="Overmann J."/>
            <person name="Amann R."/>
            <person name="Jetten M.S.M."/>
            <person name="Mascher T."/>
            <person name="Medema M.H."/>
            <person name="Devos D.P."/>
            <person name="Kaster A.-K."/>
            <person name="Ovreas L."/>
            <person name="Rohde M."/>
            <person name="Galperin M.Y."/>
            <person name="Jogler C."/>
        </authorList>
    </citation>
    <scope>NUCLEOTIDE SEQUENCE [LARGE SCALE GENOMIC DNA]</scope>
    <source>
        <strain evidence="1 2">Pan161</strain>
    </source>
</reference>
<gene>
    <name evidence="1" type="ORF">Pan161_10340</name>
</gene>
<accession>A0A517V8R8</accession>
<evidence type="ECO:0000313" key="2">
    <source>
        <dbReference type="Proteomes" id="UP000316855"/>
    </source>
</evidence>
<organism evidence="1 2">
    <name type="scientific">Gimesia algae</name>
    <dbReference type="NCBI Taxonomy" id="2527971"/>
    <lineage>
        <taxon>Bacteria</taxon>
        <taxon>Pseudomonadati</taxon>
        <taxon>Planctomycetota</taxon>
        <taxon>Planctomycetia</taxon>
        <taxon>Planctomycetales</taxon>
        <taxon>Planctomycetaceae</taxon>
        <taxon>Gimesia</taxon>
    </lineage>
</organism>
<evidence type="ECO:0000313" key="1">
    <source>
        <dbReference type="EMBL" id="QDT89405.1"/>
    </source>
</evidence>
<name>A0A517V8R8_9PLAN</name>
<keyword evidence="2" id="KW-1185">Reference proteome</keyword>
<sequence>MVEQGGGLSRVPKWLLWCGLCNNYKVASVDLFFWISWVDLNQRITRMLPTLRHYKF</sequence>
<dbReference type="KEGG" id="gax:Pan161_10340"/>